<dbReference type="AlphaFoldDB" id="A0A2A2K348"/>
<evidence type="ECO:0000256" key="1">
    <source>
        <dbReference type="SAM" id="Phobius"/>
    </source>
</evidence>
<keyword evidence="1" id="KW-0812">Transmembrane</keyword>
<feature type="transmembrane region" description="Helical" evidence="1">
    <location>
        <begin position="88"/>
        <end position="111"/>
    </location>
</feature>
<gene>
    <name evidence="2" type="ORF">WR25_09765</name>
</gene>
<keyword evidence="1" id="KW-1133">Transmembrane helix</keyword>
<dbReference type="EMBL" id="LIAE01009762">
    <property type="protein sequence ID" value="PAV68426.1"/>
    <property type="molecule type" value="Genomic_DNA"/>
</dbReference>
<evidence type="ECO:0000313" key="3">
    <source>
        <dbReference type="Proteomes" id="UP000218231"/>
    </source>
</evidence>
<dbReference type="Proteomes" id="UP000218231">
    <property type="component" value="Unassembled WGS sequence"/>
</dbReference>
<proteinExistence type="predicted"/>
<sequence length="231" mass="25710">MMTIEPRAAQCFCCNARITLIVLLCVLIFFGAIGAIYWIPGSSDHAYQKYHTYLLCYRVWGLVGLALYILFLYGAVKRQSRILMAGFIFEIIGAVLTVILCLLIIVIPSVFTEPFVDLMNMSMSSAMGSAQGSSMSSQEKQQMQQMRAMMNTDSFAAIIVISMIIGLIIGLAIQSMICYLYLIVYREAKRFQDNQVTVCAVGVVMEQGNYPNCPSYPASNYPSCEKKTPMA</sequence>
<feature type="transmembrane region" description="Helical" evidence="1">
    <location>
        <begin position="59"/>
        <end position="76"/>
    </location>
</feature>
<feature type="transmembrane region" description="Helical" evidence="1">
    <location>
        <begin position="20"/>
        <end position="39"/>
    </location>
</feature>
<organism evidence="2 3">
    <name type="scientific">Diploscapter pachys</name>
    <dbReference type="NCBI Taxonomy" id="2018661"/>
    <lineage>
        <taxon>Eukaryota</taxon>
        <taxon>Metazoa</taxon>
        <taxon>Ecdysozoa</taxon>
        <taxon>Nematoda</taxon>
        <taxon>Chromadorea</taxon>
        <taxon>Rhabditida</taxon>
        <taxon>Rhabditina</taxon>
        <taxon>Rhabditomorpha</taxon>
        <taxon>Rhabditoidea</taxon>
        <taxon>Rhabditidae</taxon>
        <taxon>Diploscapter</taxon>
    </lineage>
</organism>
<protein>
    <submittedName>
        <fullName evidence="2">Uncharacterized protein</fullName>
    </submittedName>
</protein>
<name>A0A2A2K348_9BILA</name>
<feature type="transmembrane region" description="Helical" evidence="1">
    <location>
        <begin position="155"/>
        <end position="182"/>
    </location>
</feature>
<accession>A0A2A2K348</accession>
<reference evidence="2 3" key="1">
    <citation type="journal article" date="2017" name="Curr. Biol.">
        <title>Genome architecture and evolution of a unichromosomal asexual nematode.</title>
        <authorList>
            <person name="Fradin H."/>
            <person name="Zegar C."/>
            <person name="Gutwein M."/>
            <person name="Lucas J."/>
            <person name="Kovtun M."/>
            <person name="Corcoran D."/>
            <person name="Baugh L.R."/>
            <person name="Kiontke K."/>
            <person name="Gunsalus K."/>
            <person name="Fitch D.H."/>
            <person name="Piano F."/>
        </authorList>
    </citation>
    <scope>NUCLEOTIDE SEQUENCE [LARGE SCALE GENOMIC DNA]</scope>
    <source>
        <strain evidence="2">PF1309</strain>
    </source>
</reference>
<evidence type="ECO:0000313" key="2">
    <source>
        <dbReference type="EMBL" id="PAV68426.1"/>
    </source>
</evidence>
<keyword evidence="1" id="KW-0472">Membrane</keyword>
<keyword evidence="3" id="KW-1185">Reference proteome</keyword>
<comment type="caution">
    <text evidence="2">The sequence shown here is derived from an EMBL/GenBank/DDBJ whole genome shotgun (WGS) entry which is preliminary data.</text>
</comment>